<dbReference type="EMBL" id="JAAAXW010000048">
    <property type="protein sequence ID" value="KAF9546997.1"/>
    <property type="molecule type" value="Genomic_DNA"/>
</dbReference>
<organism evidence="1 2">
    <name type="scientific">Mortierella hygrophila</name>
    <dbReference type="NCBI Taxonomy" id="979708"/>
    <lineage>
        <taxon>Eukaryota</taxon>
        <taxon>Fungi</taxon>
        <taxon>Fungi incertae sedis</taxon>
        <taxon>Mucoromycota</taxon>
        <taxon>Mortierellomycotina</taxon>
        <taxon>Mortierellomycetes</taxon>
        <taxon>Mortierellales</taxon>
        <taxon>Mortierellaceae</taxon>
        <taxon>Mortierella</taxon>
    </lineage>
</organism>
<proteinExistence type="predicted"/>
<keyword evidence="2" id="KW-1185">Reference proteome</keyword>
<name>A0A9P6FC34_9FUNG</name>
<dbReference type="AlphaFoldDB" id="A0A9P6FC34"/>
<gene>
    <name evidence="1" type="ORF">EC957_009001</name>
</gene>
<evidence type="ECO:0000313" key="1">
    <source>
        <dbReference type="EMBL" id="KAF9546997.1"/>
    </source>
</evidence>
<protein>
    <submittedName>
        <fullName evidence="1">Uncharacterized protein</fullName>
    </submittedName>
</protein>
<accession>A0A9P6FC34</accession>
<dbReference type="Proteomes" id="UP000723463">
    <property type="component" value="Unassembled WGS sequence"/>
</dbReference>
<comment type="caution">
    <text evidence="1">The sequence shown here is derived from an EMBL/GenBank/DDBJ whole genome shotgun (WGS) entry which is preliminary data.</text>
</comment>
<sequence>MNLIRRHRVQQQRTCTRSILHLHLHLILIPLDESFRHISKNFVSEIDHIQESTDRLGRLTIPFRIQPVRSEHVAVQTILEPSIQAPHFALDLVVPPIQCLSR</sequence>
<evidence type="ECO:0000313" key="2">
    <source>
        <dbReference type="Proteomes" id="UP000723463"/>
    </source>
</evidence>
<reference evidence="1" key="1">
    <citation type="journal article" date="2020" name="Fungal Divers.">
        <title>Resolving the Mortierellaceae phylogeny through synthesis of multi-gene phylogenetics and phylogenomics.</title>
        <authorList>
            <person name="Vandepol N."/>
            <person name="Liber J."/>
            <person name="Desiro A."/>
            <person name="Na H."/>
            <person name="Kennedy M."/>
            <person name="Barry K."/>
            <person name="Grigoriev I.V."/>
            <person name="Miller A.N."/>
            <person name="O'Donnell K."/>
            <person name="Stajich J.E."/>
            <person name="Bonito G."/>
        </authorList>
    </citation>
    <scope>NUCLEOTIDE SEQUENCE</scope>
    <source>
        <strain evidence="1">NRRL 2591</strain>
    </source>
</reference>